<evidence type="ECO:0000313" key="2">
    <source>
        <dbReference type="EMBL" id="KAJ5316345.1"/>
    </source>
</evidence>
<dbReference type="Pfam" id="PF20150">
    <property type="entry name" value="2EXR"/>
    <property type="match status" value="1"/>
</dbReference>
<reference evidence="2" key="2">
    <citation type="journal article" date="2023" name="IMA Fungus">
        <title>Comparative genomic study of the Penicillium genus elucidates a diverse pangenome and 15 lateral gene transfer events.</title>
        <authorList>
            <person name="Petersen C."/>
            <person name="Sorensen T."/>
            <person name="Nielsen M.R."/>
            <person name="Sondergaard T.E."/>
            <person name="Sorensen J.L."/>
            <person name="Fitzpatrick D.A."/>
            <person name="Frisvad J.C."/>
            <person name="Nielsen K.L."/>
        </authorList>
    </citation>
    <scope>NUCLEOTIDE SEQUENCE</scope>
    <source>
        <strain evidence="2">IBT 21472</strain>
    </source>
</reference>
<accession>A0A9W9L810</accession>
<dbReference type="Proteomes" id="UP001147746">
    <property type="component" value="Unassembled WGS sequence"/>
</dbReference>
<feature type="domain" description="2EXR" evidence="1">
    <location>
        <begin position="1"/>
        <end position="112"/>
    </location>
</feature>
<protein>
    <recommendedName>
        <fullName evidence="1">2EXR domain-containing protein</fullName>
    </recommendedName>
</protein>
<gene>
    <name evidence="2" type="ORF">N7476_006652</name>
</gene>
<organism evidence="2 3">
    <name type="scientific">Penicillium atrosanguineum</name>
    <dbReference type="NCBI Taxonomy" id="1132637"/>
    <lineage>
        <taxon>Eukaryota</taxon>
        <taxon>Fungi</taxon>
        <taxon>Dikarya</taxon>
        <taxon>Ascomycota</taxon>
        <taxon>Pezizomycotina</taxon>
        <taxon>Eurotiomycetes</taxon>
        <taxon>Eurotiomycetidae</taxon>
        <taxon>Eurotiales</taxon>
        <taxon>Aspergillaceae</taxon>
        <taxon>Penicillium</taxon>
    </lineage>
</organism>
<name>A0A9W9L810_9EURO</name>
<evidence type="ECO:0000313" key="3">
    <source>
        <dbReference type="Proteomes" id="UP001147746"/>
    </source>
</evidence>
<dbReference type="EMBL" id="JAPZBO010000005">
    <property type="protein sequence ID" value="KAJ5316345.1"/>
    <property type="molecule type" value="Genomic_DNA"/>
</dbReference>
<dbReference type="AlphaFoldDB" id="A0A9W9L810"/>
<evidence type="ECO:0000259" key="1">
    <source>
        <dbReference type="Pfam" id="PF20150"/>
    </source>
</evidence>
<sequence>MIWAMVLPNRVVELNIPEFAVRPGDCTFAWTSIVNNKAPLVSQVCWEAHGVALKHCTRKSDKQRAKDLGLKLPHQTSDAGPMPVSLVWSSNNHPLVKPDKGHLWFNAARDTIILYHSPYWERRSAWFALQSRIALYGYLAADRAVYASMWNPWPRCMRHFNHHVLASAPAVPWADPIFVLRIVAIHATEEEARVSGLFGFSGDEHIQLIDPRDINLLMEFFLLTRATFHEQGPSTVAFFEGLRANVGKWESQVMAWRRDAMTRELWLLWIKEYHQHFSGIDHPEDVFSGPRSRHGVDLDMRDPASYRSPLTHGPIDLEQYGPNENHPWVADALANLPTFRHRIQFRHCALRCILAPTWLTEA</sequence>
<dbReference type="InterPro" id="IPR045518">
    <property type="entry name" value="2EXR"/>
</dbReference>
<keyword evidence="3" id="KW-1185">Reference proteome</keyword>
<comment type="caution">
    <text evidence="2">The sequence shown here is derived from an EMBL/GenBank/DDBJ whole genome shotgun (WGS) entry which is preliminary data.</text>
</comment>
<proteinExistence type="predicted"/>
<reference evidence="2" key="1">
    <citation type="submission" date="2022-12" db="EMBL/GenBank/DDBJ databases">
        <authorList>
            <person name="Petersen C."/>
        </authorList>
    </citation>
    <scope>NUCLEOTIDE SEQUENCE</scope>
    <source>
        <strain evidence="2">IBT 21472</strain>
    </source>
</reference>